<keyword evidence="1" id="KW-0472">Membrane</keyword>
<organism evidence="2 3">
    <name type="scientific">Rhizobium daejeonense</name>
    <dbReference type="NCBI Taxonomy" id="240521"/>
    <lineage>
        <taxon>Bacteria</taxon>
        <taxon>Pseudomonadati</taxon>
        <taxon>Pseudomonadota</taxon>
        <taxon>Alphaproteobacteria</taxon>
        <taxon>Hyphomicrobiales</taxon>
        <taxon>Rhizobiaceae</taxon>
        <taxon>Rhizobium/Agrobacterium group</taxon>
        <taxon>Rhizobium</taxon>
    </lineage>
</organism>
<accession>A0A6M1RZU1</accession>
<keyword evidence="1" id="KW-0812">Transmembrane</keyword>
<dbReference type="RefSeq" id="WP_163905171.1">
    <property type="nucleotide sequence ID" value="NZ_CP048427.1"/>
</dbReference>
<keyword evidence="3" id="KW-1185">Reference proteome</keyword>
<protein>
    <submittedName>
        <fullName evidence="2">Uncharacterized protein</fullName>
    </submittedName>
</protein>
<dbReference type="Proteomes" id="UP000477849">
    <property type="component" value="Unassembled WGS sequence"/>
</dbReference>
<evidence type="ECO:0000256" key="1">
    <source>
        <dbReference type="SAM" id="Phobius"/>
    </source>
</evidence>
<sequence length="72" mass="7847">MFYAGMPPQITAISGKSTEVKHKDSGEAFIEDWPDDPPSESDDFEGGRNWAMILVFIAISLPPLVGLALLLL</sequence>
<dbReference type="AlphaFoldDB" id="A0A6M1RZU1"/>
<proteinExistence type="predicted"/>
<evidence type="ECO:0000313" key="3">
    <source>
        <dbReference type="Proteomes" id="UP000477849"/>
    </source>
</evidence>
<gene>
    <name evidence="2" type="ORF">G6N76_11270</name>
</gene>
<reference evidence="2 3" key="1">
    <citation type="submission" date="2020-02" db="EMBL/GenBank/DDBJ databases">
        <title>Genome sequence of the type strain CCBAU10050 of Rhizobium daejeonense.</title>
        <authorList>
            <person name="Gao J."/>
            <person name="Sun J."/>
        </authorList>
    </citation>
    <scope>NUCLEOTIDE SEQUENCE [LARGE SCALE GENOMIC DNA]</scope>
    <source>
        <strain evidence="2 3">CCBAU10050</strain>
    </source>
</reference>
<comment type="caution">
    <text evidence="2">The sequence shown here is derived from an EMBL/GenBank/DDBJ whole genome shotgun (WGS) entry which is preliminary data.</text>
</comment>
<name>A0A6M1RZU1_9HYPH</name>
<evidence type="ECO:0000313" key="2">
    <source>
        <dbReference type="EMBL" id="NGO64253.1"/>
    </source>
</evidence>
<feature type="transmembrane region" description="Helical" evidence="1">
    <location>
        <begin position="50"/>
        <end position="71"/>
    </location>
</feature>
<dbReference type="EMBL" id="JAAKZH010000003">
    <property type="protein sequence ID" value="NGO64253.1"/>
    <property type="molecule type" value="Genomic_DNA"/>
</dbReference>
<keyword evidence="1" id="KW-1133">Transmembrane helix</keyword>